<dbReference type="STRING" id="1437603.GCA_000771525_01142"/>
<dbReference type="eggNOG" id="ENOG5031Y5K">
    <property type="taxonomic scope" value="Bacteria"/>
</dbReference>
<feature type="transmembrane region" description="Helical" evidence="1">
    <location>
        <begin position="6"/>
        <end position="27"/>
    </location>
</feature>
<sequence>MMSWWIWLLLVVFMLVMLIVGAVFVVWRGLALMRTVSSLGATIERRLAPASTQEERAPLPRPVFTEPLTVASDRYTDAQAEVLARRETKHRRHMAQWERWLTINHQ</sequence>
<keyword evidence="1" id="KW-0812">Transmembrane</keyword>
<organism evidence="2 3">
    <name type="scientific">Bifidobacterium mongoliense DSM 21395</name>
    <dbReference type="NCBI Taxonomy" id="1437603"/>
    <lineage>
        <taxon>Bacteria</taxon>
        <taxon>Bacillati</taxon>
        <taxon>Actinomycetota</taxon>
        <taxon>Actinomycetes</taxon>
        <taxon>Bifidobacteriales</taxon>
        <taxon>Bifidobacteriaceae</taxon>
        <taxon>Bifidobacterium</taxon>
    </lineage>
</organism>
<dbReference type="GeneID" id="93094264"/>
<protein>
    <submittedName>
        <fullName evidence="2">Membrane protein</fullName>
    </submittedName>
</protein>
<evidence type="ECO:0000313" key="2">
    <source>
        <dbReference type="EMBL" id="KFI76816.1"/>
    </source>
</evidence>
<accession>A0A087C0L6</accession>
<keyword evidence="3" id="KW-1185">Reference proteome</keyword>
<name>A0A087C0L6_9BIFI</name>
<dbReference type="AlphaFoldDB" id="A0A087C0L6"/>
<proteinExistence type="predicted"/>
<dbReference type="RefSeq" id="WP_051917914.1">
    <property type="nucleotide sequence ID" value="NZ_JDUO01000003.1"/>
</dbReference>
<evidence type="ECO:0000313" key="3">
    <source>
        <dbReference type="Proteomes" id="UP000029082"/>
    </source>
</evidence>
<reference evidence="2 3" key="1">
    <citation type="submission" date="2014-03" db="EMBL/GenBank/DDBJ databases">
        <title>Genomics of Bifidobacteria.</title>
        <authorList>
            <person name="Ventura M."/>
            <person name="Milani C."/>
            <person name="Lugli G.A."/>
        </authorList>
    </citation>
    <scope>NUCLEOTIDE SEQUENCE [LARGE SCALE GENOMIC DNA]</scope>
    <source>
        <strain evidence="2 3">DSM 21395</strain>
    </source>
</reference>
<evidence type="ECO:0000256" key="1">
    <source>
        <dbReference type="SAM" id="Phobius"/>
    </source>
</evidence>
<keyword evidence="1" id="KW-1133">Transmembrane helix</keyword>
<comment type="caution">
    <text evidence="2">The sequence shown here is derived from an EMBL/GenBank/DDBJ whole genome shotgun (WGS) entry which is preliminary data.</text>
</comment>
<keyword evidence="1" id="KW-0472">Membrane</keyword>
<dbReference type="OrthoDB" id="3243284at2"/>
<dbReference type="Proteomes" id="UP000029082">
    <property type="component" value="Unassembled WGS sequence"/>
</dbReference>
<gene>
    <name evidence="2" type="ORF">BMON_0720</name>
</gene>
<dbReference type="EMBL" id="JGZE01000011">
    <property type="protein sequence ID" value="KFI76816.1"/>
    <property type="molecule type" value="Genomic_DNA"/>
</dbReference>